<dbReference type="SUPFAM" id="SSF111369">
    <property type="entry name" value="HlyD-like secretion proteins"/>
    <property type="match status" value="1"/>
</dbReference>
<dbReference type="AlphaFoldDB" id="A0A1E7QAD8"/>
<dbReference type="Pfam" id="PF25917">
    <property type="entry name" value="BSH_RND"/>
    <property type="match status" value="1"/>
</dbReference>
<dbReference type="PANTHER" id="PTHR30469:SF15">
    <property type="entry name" value="HLYD FAMILY OF SECRETION PROTEINS"/>
    <property type="match status" value="1"/>
</dbReference>
<evidence type="ECO:0000256" key="1">
    <source>
        <dbReference type="ARBA" id="ARBA00009477"/>
    </source>
</evidence>
<feature type="chain" id="PRO_5009200550" description="Multidrug resistance protein MdtA-like barrel-sandwich hybrid domain-containing protein" evidence="3">
    <location>
        <begin position="21"/>
        <end position="347"/>
    </location>
</feature>
<gene>
    <name evidence="5" type="ORF">BI198_15705</name>
</gene>
<evidence type="ECO:0000256" key="2">
    <source>
        <dbReference type="SAM" id="Coils"/>
    </source>
</evidence>
<protein>
    <recommendedName>
        <fullName evidence="4">Multidrug resistance protein MdtA-like barrel-sandwich hybrid domain-containing protein</fullName>
    </recommendedName>
</protein>
<dbReference type="NCBIfam" id="TIGR01730">
    <property type="entry name" value="RND_mfp"/>
    <property type="match status" value="1"/>
</dbReference>
<dbReference type="Proteomes" id="UP000242258">
    <property type="component" value="Unassembled WGS sequence"/>
</dbReference>
<reference evidence="6" key="1">
    <citation type="submission" date="2016-09" db="EMBL/GenBank/DDBJ databases">
        <authorList>
            <person name="Wan X."/>
            <person name="Hou S."/>
        </authorList>
    </citation>
    <scope>NUCLEOTIDE SEQUENCE [LARGE SCALE GENOMIC DNA]</scope>
    <source>
        <strain evidence="6">KH87</strain>
    </source>
</reference>
<dbReference type="Gene3D" id="2.40.30.170">
    <property type="match status" value="1"/>
</dbReference>
<dbReference type="Gene3D" id="2.40.420.20">
    <property type="match status" value="1"/>
</dbReference>
<dbReference type="InterPro" id="IPR058625">
    <property type="entry name" value="MdtA-like_BSH"/>
</dbReference>
<name>A0A1E7QAD8_9GAMM</name>
<proteinExistence type="inferred from homology"/>
<sequence length="347" mass="37485">MKQTTLAWVLLPALMLSACSEPESLSEANTPYVKAYELTTTSTDIFSVSGVVRAETETALAFQVSGQITTRHVNSGQQVKQDDVLFTLDSRDLQQQYQAVTAEHKAAESALAIAEADVKRQTELFTASISSAFAKERAELQLAEAQSRLDLSAARLSQAKNALGYAELKAPAAGQVLSLIAEAGQVVAVAQPVLRFAYAGAREVEVFFPEQLTPPKAGKLLLADSSLTLSFREADGEVQQEGRVLRARYRIKDAPEPLRLGSIVRAVFSVNSQQDSQFQVPLGALSERGTQAQVWQIADDKVQPVAVQIVSMSEEYALIRAELAPGDLIVATGTHLLKADMAVQVKK</sequence>
<dbReference type="EMBL" id="MKEK01000001">
    <property type="protein sequence ID" value="OEY71149.1"/>
    <property type="molecule type" value="Genomic_DNA"/>
</dbReference>
<dbReference type="Gene3D" id="2.40.50.100">
    <property type="match status" value="1"/>
</dbReference>
<evidence type="ECO:0000256" key="3">
    <source>
        <dbReference type="SAM" id="SignalP"/>
    </source>
</evidence>
<comment type="similarity">
    <text evidence="1">Belongs to the membrane fusion protein (MFP) (TC 8.A.1) family.</text>
</comment>
<dbReference type="Gene3D" id="1.10.287.470">
    <property type="entry name" value="Helix hairpin bin"/>
    <property type="match status" value="1"/>
</dbReference>
<dbReference type="STRING" id="1628148.BI198_15705"/>
<keyword evidence="3" id="KW-0732">Signal</keyword>
<feature type="signal peptide" evidence="3">
    <location>
        <begin position="1"/>
        <end position="20"/>
    </location>
</feature>
<feature type="coiled-coil region" evidence="2">
    <location>
        <begin position="90"/>
        <end position="162"/>
    </location>
</feature>
<keyword evidence="2" id="KW-0175">Coiled coil</keyword>
<dbReference type="InterPro" id="IPR006143">
    <property type="entry name" value="RND_pump_MFP"/>
</dbReference>
<organism evidence="5 6">
    <name type="scientific">Rheinheimera salexigens</name>
    <dbReference type="NCBI Taxonomy" id="1628148"/>
    <lineage>
        <taxon>Bacteria</taxon>
        <taxon>Pseudomonadati</taxon>
        <taxon>Pseudomonadota</taxon>
        <taxon>Gammaproteobacteria</taxon>
        <taxon>Chromatiales</taxon>
        <taxon>Chromatiaceae</taxon>
        <taxon>Rheinheimera</taxon>
    </lineage>
</organism>
<feature type="domain" description="Multidrug resistance protein MdtA-like barrel-sandwich hybrid" evidence="4">
    <location>
        <begin position="63"/>
        <end position="192"/>
    </location>
</feature>
<keyword evidence="6" id="KW-1185">Reference proteome</keyword>
<dbReference type="GO" id="GO:0015562">
    <property type="term" value="F:efflux transmembrane transporter activity"/>
    <property type="evidence" value="ECO:0007669"/>
    <property type="project" value="TreeGrafter"/>
</dbReference>
<dbReference type="GO" id="GO:1990281">
    <property type="term" value="C:efflux pump complex"/>
    <property type="evidence" value="ECO:0007669"/>
    <property type="project" value="TreeGrafter"/>
</dbReference>
<dbReference type="PROSITE" id="PS51257">
    <property type="entry name" value="PROKAR_LIPOPROTEIN"/>
    <property type="match status" value="1"/>
</dbReference>
<evidence type="ECO:0000313" key="5">
    <source>
        <dbReference type="EMBL" id="OEY71149.1"/>
    </source>
</evidence>
<accession>A0A1E7QAD8</accession>
<comment type="caution">
    <text evidence="5">The sequence shown here is derived from an EMBL/GenBank/DDBJ whole genome shotgun (WGS) entry which is preliminary data.</text>
</comment>
<evidence type="ECO:0000313" key="6">
    <source>
        <dbReference type="Proteomes" id="UP000242258"/>
    </source>
</evidence>
<dbReference type="PANTHER" id="PTHR30469">
    <property type="entry name" value="MULTIDRUG RESISTANCE PROTEIN MDTA"/>
    <property type="match status" value="1"/>
</dbReference>
<evidence type="ECO:0000259" key="4">
    <source>
        <dbReference type="Pfam" id="PF25917"/>
    </source>
</evidence>